<evidence type="ECO:0000313" key="2">
    <source>
        <dbReference type="EMBL" id="JAS40203.1"/>
    </source>
</evidence>
<feature type="compositionally biased region" description="Basic and acidic residues" evidence="1">
    <location>
        <begin position="67"/>
        <end position="77"/>
    </location>
</feature>
<gene>
    <name evidence="2" type="ORF">g.14163</name>
</gene>
<sequence length="104" mass="12032">YCGLFNIYRINNNRMQVNVQVLLGSHNGRGSMSNEVDNCSRGSHRRSRDGRIHSSRHSQNLPGHPPSLERRLGRLERQGQGWRRERRRRVSARGQVPMLFVVAT</sequence>
<feature type="compositionally biased region" description="Polar residues" evidence="1">
    <location>
        <begin position="28"/>
        <end position="37"/>
    </location>
</feature>
<name>A0A1B6ER36_9HEMI</name>
<feature type="non-terminal residue" evidence="2">
    <location>
        <position position="1"/>
    </location>
</feature>
<protein>
    <submittedName>
        <fullName evidence="2">Uncharacterized protein</fullName>
    </submittedName>
</protein>
<feature type="compositionally biased region" description="Basic residues" evidence="1">
    <location>
        <begin position="42"/>
        <end position="56"/>
    </location>
</feature>
<proteinExistence type="predicted"/>
<accession>A0A1B6ER36</accession>
<organism evidence="2">
    <name type="scientific">Cuerna arida</name>
    <dbReference type="NCBI Taxonomy" id="1464854"/>
    <lineage>
        <taxon>Eukaryota</taxon>
        <taxon>Metazoa</taxon>
        <taxon>Ecdysozoa</taxon>
        <taxon>Arthropoda</taxon>
        <taxon>Hexapoda</taxon>
        <taxon>Insecta</taxon>
        <taxon>Pterygota</taxon>
        <taxon>Neoptera</taxon>
        <taxon>Paraneoptera</taxon>
        <taxon>Hemiptera</taxon>
        <taxon>Auchenorrhyncha</taxon>
        <taxon>Membracoidea</taxon>
        <taxon>Cicadellidae</taxon>
        <taxon>Cicadellinae</taxon>
        <taxon>Proconiini</taxon>
        <taxon>Cuerna</taxon>
    </lineage>
</organism>
<dbReference type="EMBL" id="GECZ01029566">
    <property type="protein sequence ID" value="JAS40203.1"/>
    <property type="molecule type" value="Transcribed_RNA"/>
</dbReference>
<feature type="region of interest" description="Disordered" evidence="1">
    <location>
        <begin position="26"/>
        <end position="94"/>
    </location>
</feature>
<evidence type="ECO:0000256" key="1">
    <source>
        <dbReference type="SAM" id="MobiDB-lite"/>
    </source>
</evidence>
<reference evidence="2" key="1">
    <citation type="submission" date="2015-11" db="EMBL/GenBank/DDBJ databases">
        <title>De novo transcriptome assembly of four potential Pierce s Disease insect vectors from Arizona vineyards.</title>
        <authorList>
            <person name="Tassone E.E."/>
        </authorList>
    </citation>
    <scope>NUCLEOTIDE SEQUENCE</scope>
</reference>
<dbReference type="AlphaFoldDB" id="A0A1B6ER36"/>